<keyword evidence="2" id="KW-0949">S-adenosyl-L-methionine</keyword>
<evidence type="ECO:0000313" key="5">
    <source>
        <dbReference type="EMBL" id="KZD88423.1"/>
    </source>
</evidence>
<feature type="domain" description="Methyltransferase type 11" evidence="3">
    <location>
        <begin position="104"/>
        <end position="192"/>
    </location>
</feature>
<evidence type="ECO:0000256" key="1">
    <source>
        <dbReference type="PIRSR" id="PIRSR018249-1"/>
    </source>
</evidence>
<gene>
    <name evidence="5" type="ORF">B4122_4373</name>
</gene>
<evidence type="ECO:0000313" key="6">
    <source>
        <dbReference type="Proteomes" id="UP000076442"/>
    </source>
</evidence>
<organism evidence="5 6">
    <name type="scientific">Bacillus subtilis</name>
    <dbReference type="NCBI Taxonomy" id="1423"/>
    <lineage>
        <taxon>Bacteria</taxon>
        <taxon>Bacillati</taxon>
        <taxon>Bacillota</taxon>
        <taxon>Bacilli</taxon>
        <taxon>Bacillales</taxon>
        <taxon>Bacillaceae</taxon>
        <taxon>Bacillus</taxon>
    </lineage>
</organism>
<dbReference type="EMBL" id="LJZV01000027">
    <property type="protein sequence ID" value="KZD88423.1"/>
    <property type="molecule type" value="Genomic_DNA"/>
</dbReference>
<dbReference type="Pfam" id="PF08241">
    <property type="entry name" value="Methyltransf_11"/>
    <property type="match status" value="1"/>
</dbReference>
<dbReference type="Pfam" id="PF21302">
    <property type="entry name" value="Zn_ribbon_RlmA"/>
    <property type="match status" value="1"/>
</dbReference>
<dbReference type="InterPro" id="IPR013216">
    <property type="entry name" value="Methyltransf_11"/>
</dbReference>
<accession>A0AAP1H876</accession>
<dbReference type="GO" id="GO:0032259">
    <property type="term" value="P:methylation"/>
    <property type="evidence" value="ECO:0007669"/>
    <property type="project" value="UniProtKB-KW"/>
</dbReference>
<evidence type="ECO:0000259" key="3">
    <source>
        <dbReference type="Pfam" id="PF08241"/>
    </source>
</evidence>
<dbReference type="InterPro" id="IPR048647">
    <property type="entry name" value="RlmA_N"/>
</dbReference>
<feature type="binding site" evidence="1">
    <location>
        <position position="19"/>
    </location>
    <ligand>
        <name>Zn(2+)</name>
        <dbReference type="ChEBI" id="CHEBI:29105"/>
    </ligand>
</feature>
<feature type="binding site" evidence="2">
    <location>
        <begin position="110"/>
        <end position="111"/>
    </location>
    <ligand>
        <name>S-adenosyl-L-methionine</name>
        <dbReference type="ChEBI" id="CHEBI:59789"/>
    </ligand>
</feature>
<evidence type="ECO:0000256" key="2">
    <source>
        <dbReference type="PIRSR" id="PIRSR018249-2"/>
    </source>
</evidence>
<evidence type="ECO:0000259" key="4">
    <source>
        <dbReference type="Pfam" id="PF21302"/>
    </source>
</evidence>
<sequence length="289" mass="32308">MNGVFFIMKRTVDFSMFRCPLCDSSMDAASGKSLICTERGHTFDLSRHGYVNFLTKPVKTSYGAELFEARSRLIGECGFFDPLHDVIAELISHPKSGHEAFTILDSGCGEGSHLNALCGFDYAGKAAIGTGIDLSKDGILKASKAFKDQMWAVADVARAPFHDRQFDVVLSIFSPSNYAEFHRLLKNDGMLVKVVPRSDYLIELRQFLYNDSPRRTYSNAAAVERFTANAAHSRPVRLRYVKTLDQQAIHWLLKMTPLAWSAPKDRVSLLKEMKTADITVDVDILIGMK</sequence>
<comment type="caution">
    <text evidence="5">The sequence shown here is derived from an EMBL/GenBank/DDBJ whole genome shotgun (WGS) entry which is preliminary data.</text>
</comment>
<name>A0AAP1H876_BACIU</name>
<feature type="binding site" evidence="1">
    <location>
        <position position="22"/>
    </location>
    <ligand>
        <name>Zn(2+)</name>
        <dbReference type="ChEBI" id="CHEBI:29105"/>
    </ligand>
</feature>
<feature type="binding site" evidence="1">
    <location>
        <position position="41"/>
    </location>
    <ligand>
        <name>Zn(2+)</name>
        <dbReference type="ChEBI" id="CHEBI:29105"/>
    </ligand>
</feature>
<dbReference type="AlphaFoldDB" id="A0AAP1H876"/>
<dbReference type="GO" id="GO:0008757">
    <property type="term" value="F:S-adenosylmethionine-dependent methyltransferase activity"/>
    <property type="evidence" value="ECO:0007669"/>
    <property type="project" value="InterPro"/>
</dbReference>
<reference evidence="5 6" key="1">
    <citation type="submission" date="2015-09" db="EMBL/GenBank/DDBJ databases">
        <title>Spore heat resistance.</title>
        <authorList>
            <person name="Boekhorst J."/>
            <person name="Berendsen E.M."/>
            <person name="Wells-Bennik M.H."/>
            <person name="Kuipers O.P."/>
        </authorList>
    </citation>
    <scope>NUCLEOTIDE SEQUENCE [LARGE SCALE GENOMIC DNA]</scope>
    <source>
        <strain evidence="5 6">B4122</strain>
    </source>
</reference>
<feature type="binding site" evidence="1">
    <location>
        <position position="36"/>
    </location>
    <ligand>
        <name>Zn(2+)</name>
        <dbReference type="ChEBI" id="CHEBI:29105"/>
    </ligand>
</feature>
<dbReference type="CDD" id="cd02440">
    <property type="entry name" value="AdoMet_MTases"/>
    <property type="match status" value="1"/>
</dbReference>
<dbReference type="GO" id="GO:0046872">
    <property type="term" value="F:metal ion binding"/>
    <property type="evidence" value="ECO:0007669"/>
    <property type="project" value="UniProtKB-KW"/>
</dbReference>
<feature type="domain" description="23S rRNA (guanine(745)-N(1))-methyltransferase N-terminal" evidence="4">
    <location>
        <begin position="17"/>
        <end position="54"/>
    </location>
</feature>
<keyword evidence="1" id="KW-0862">Zinc</keyword>
<dbReference type="PIRSF" id="PIRSF018249">
    <property type="entry name" value="MyrA_prd"/>
    <property type="match status" value="1"/>
</dbReference>
<dbReference type="InterPro" id="IPR029063">
    <property type="entry name" value="SAM-dependent_MTases_sf"/>
</dbReference>
<proteinExistence type="predicted"/>
<keyword evidence="1" id="KW-0479">Metal-binding</keyword>
<dbReference type="InterPro" id="IPR016718">
    <property type="entry name" value="rRNA_m1G-MeTrfase_A_prd"/>
</dbReference>
<protein>
    <submittedName>
        <fullName evidence="5">Ribosomal RNA large subunit methyltransferase A</fullName>
    </submittedName>
</protein>
<keyword evidence="5" id="KW-0489">Methyltransferase</keyword>
<dbReference type="SUPFAM" id="SSF53335">
    <property type="entry name" value="S-adenosyl-L-methionine-dependent methyltransferases"/>
    <property type="match status" value="1"/>
</dbReference>
<feature type="binding site" evidence="2">
    <location>
        <position position="80"/>
    </location>
    <ligand>
        <name>S-adenosyl-L-methionine</name>
        <dbReference type="ChEBI" id="CHEBI:59789"/>
    </ligand>
</feature>
<keyword evidence="5" id="KW-0808">Transferase</keyword>
<feature type="binding site" evidence="2">
    <location>
        <position position="200"/>
    </location>
    <ligand>
        <name>S-adenosyl-L-methionine</name>
        <dbReference type="ChEBI" id="CHEBI:59789"/>
    </ligand>
</feature>
<dbReference type="Gene3D" id="3.40.50.150">
    <property type="entry name" value="Vaccinia Virus protein VP39"/>
    <property type="match status" value="1"/>
</dbReference>
<dbReference type="Proteomes" id="UP000076442">
    <property type="component" value="Unassembled WGS sequence"/>
</dbReference>